<dbReference type="InterPro" id="IPR004927">
    <property type="entry name" value="MerB"/>
</dbReference>
<dbReference type="SUPFAM" id="SSF160387">
    <property type="entry name" value="NosL/MerB-like"/>
    <property type="match status" value="1"/>
</dbReference>
<gene>
    <name evidence="1" type="ORF">EV643_115221</name>
</gene>
<dbReference type="GO" id="GO:0018836">
    <property type="term" value="F:alkylmercury lyase activity"/>
    <property type="evidence" value="ECO:0007669"/>
    <property type="project" value="InterPro"/>
</dbReference>
<evidence type="ECO:0000313" key="2">
    <source>
        <dbReference type="Proteomes" id="UP000295388"/>
    </source>
</evidence>
<dbReference type="RefSeq" id="WP_133803261.1">
    <property type="nucleotide sequence ID" value="NZ_SNWQ01000015.1"/>
</dbReference>
<dbReference type="Gene3D" id="3.30.450.410">
    <property type="match status" value="1"/>
</dbReference>
<keyword evidence="1" id="KW-0456">Lyase</keyword>
<dbReference type="EMBL" id="SNWQ01000015">
    <property type="protein sequence ID" value="TDO44719.1"/>
    <property type="molecule type" value="Genomic_DNA"/>
</dbReference>
<name>A0A4R6K9P1_9ACTN</name>
<dbReference type="Proteomes" id="UP000295388">
    <property type="component" value="Unassembled WGS sequence"/>
</dbReference>
<keyword evidence="2" id="KW-1185">Reference proteome</keyword>
<dbReference type="AlphaFoldDB" id="A0A4R6K9P1"/>
<organism evidence="1 2">
    <name type="scientific">Kribbella caucasensis</name>
    <dbReference type="NCBI Taxonomy" id="2512215"/>
    <lineage>
        <taxon>Bacteria</taxon>
        <taxon>Bacillati</taxon>
        <taxon>Actinomycetota</taxon>
        <taxon>Actinomycetes</taxon>
        <taxon>Propionibacteriales</taxon>
        <taxon>Kribbellaceae</taxon>
        <taxon>Kribbella</taxon>
    </lineage>
</organism>
<accession>A0A4R6K9P1</accession>
<evidence type="ECO:0000313" key="1">
    <source>
        <dbReference type="EMBL" id="TDO44719.1"/>
    </source>
</evidence>
<proteinExistence type="predicted"/>
<protein>
    <submittedName>
        <fullName evidence="1">Alkylmercury lyase-like protein</fullName>
    </submittedName>
</protein>
<comment type="caution">
    <text evidence="1">The sequence shown here is derived from an EMBL/GenBank/DDBJ whole genome shotgun (WGS) entry which is preliminary data.</text>
</comment>
<dbReference type="InterPro" id="IPR053717">
    <property type="entry name" value="MerB_lyase_sf"/>
</dbReference>
<sequence>MKLEVLHIPDCPNLPPLLERLAAATDLPITTRVIDSDNAATEFGMAGSPTLLINGVDPFAADDGDCGVACRLYRDQDGRIVPAPSIEQLRKAITAAGQHAGEQHAAGQSAVPGEVLSAWRTRALPMDPVEKAAHQAILRTFAATGRPPTLDAVDRISNVRTSGDVLTALHDLDAIRLDRDGQIAVAYPFSATPTRHRVRIGDGQAGDGVDVYAMCAIDALGVSAMVGEDTLIESVDVTTGRRVIVTTTAGRTTWEPKTAVVFIGADAGGGPSADCCCDYLNFFADRAAAQAWTGAHPNIPGQILDQDQAEDLAIRLFGHLLATT</sequence>
<reference evidence="1 2" key="1">
    <citation type="submission" date="2019-03" db="EMBL/GenBank/DDBJ databases">
        <title>Genomic Encyclopedia of Type Strains, Phase III (KMG-III): the genomes of soil and plant-associated and newly described type strains.</title>
        <authorList>
            <person name="Whitman W."/>
        </authorList>
    </citation>
    <scope>NUCLEOTIDE SEQUENCE [LARGE SCALE GENOMIC DNA]</scope>
    <source>
        <strain evidence="1 2">VKM Ac-2527</strain>
    </source>
</reference>
<dbReference type="OrthoDB" id="7185309at2"/>
<dbReference type="Pfam" id="PF03243">
    <property type="entry name" value="MerB"/>
    <property type="match status" value="1"/>
</dbReference>